<name>A0A7M5WLV2_9CNID</name>
<keyword evidence="2 11" id="KW-0813">Transport</keyword>
<dbReference type="OrthoDB" id="6436100at2759"/>
<keyword evidence="5 12" id="KW-1133">Transmembrane helix</keyword>
<feature type="transmembrane region" description="Helical" evidence="12">
    <location>
        <begin position="475"/>
        <end position="499"/>
    </location>
</feature>
<evidence type="ECO:0000313" key="13">
    <source>
        <dbReference type="EnsemblMetazoa" id="CLYHEMP010233.1"/>
    </source>
</evidence>
<keyword evidence="14" id="KW-1185">Reference proteome</keyword>
<dbReference type="Pfam" id="PF00858">
    <property type="entry name" value="ASC"/>
    <property type="match status" value="1"/>
</dbReference>
<evidence type="ECO:0000256" key="7">
    <source>
        <dbReference type="ARBA" id="ARBA00023065"/>
    </source>
</evidence>
<comment type="similarity">
    <text evidence="11">Belongs to the amiloride-sensitive sodium channel (TC 1.A.6) family.</text>
</comment>
<dbReference type="PANTHER" id="PTHR11690">
    <property type="entry name" value="AMILORIDE-SENSITIVE SODIUM CHANNEL-RELATED"/>
    <property type="match status" value="1"/>
</dbReference>
<sequence length="504" mass="59167">MSSWQKKRDSSSVLENMMDERNGNANSYYTTMAQKEKHLSVSTNDSYSNYIDINHNQRSSIIDGKKNSSEYQTLMVKVPSDEDDRWHEMMASRKLFLKNKINEYANTFTMHGLSRIIVGKNIESLFWFMMLFGGLVTCFVVIHGLVSKFYRYEIYTEIRSIIAHENYFPAITFCEDQLFVDNYFAYCGVSQREGHKNLSKDHECHRMGLNYRGNISYKANKYWSNGLFNVTRCRTWGGINCINSGYLRTMYHFNHSCFQWNYQGNLSDVYSHAEILMDFHPPPWLGKEEKIIALPQDPQVHEVDTTKKVELEPYKAYEIKLDKTLVKRLSTPFPSNCTYDKGEDIFPGRYTRRNCIESHNFLEIYKACGQITDYVDQFIPQEFREKYGRNDTSVEEARTCIFSQGSQGTKKTNECNFPCTDYDLSVIHSFNERKDPRIKAKYQINIQYQKVDTYQTMEEKELYPWDQMLSEMGGLIGLIIGASVISVVEVFVYFFLVFWKKLCF</sequence>
<reference evidence="13" key="1">
    <citation type="submission" date="2021-01" db="UniProtKB">
        <authorList>
            <consortium name="EnsemblMetazoa"/>
        </authorList>
    </citation>
    <scope>IDENTIFICATION</scope>
</reference>
<evidence type="ECO:0000256" key="10">
    <source>
        <dbReference type="ARBA" id="ARBA00023303"/>
    </source>
</evidence>
<keyword evidence="8 12" id="KW-0472">Membrane</keyword>
<evidence type="ECO:0000256" key="6">
    <source>
        <dbReference type="ARBA" id="ARBA00023053"/>
    </source>
</evidence>
<comment type="subcellular location">
    <subcellularLocation>
        <location evidence="1">Membrane</location>
        <topology evidence="1">Multi-pass membrane protein</topology>
    </subcellularLocation>
</comment>
<protein>
    <submittedName>
        <fullName evidence="13">Uncharacterized protein</fullName>
    </submittedName>
</protein>
<dbReference type="PANTHER" id="PTHR11690:SF248">
    <property type="entry name" value="PICKPOCKET 17, ISOFORM A"/>
    <property type="match status" value="1"/>
</dbReference>
<proteinExistence type="inferred from homology"/>
<dbReference type="InterPro" id="IPR001873">
    <property type="entry name" value="ENaC"/>
</dbReference>
<evidence type="ECO:0000256" key="8">
    <source>
        <dbReference type="ARBA" id="ARBA00023136"/>
    </source>
</evidence>
<dbReference type="PRINTS" id="PR01078">
    <property type="entry name" value="AMINACHANNEL"/>
</dbReference>
<evidence type="ECO:0000256" key="5">
    <source>
        <dbReference type="ARBA" id="ARBA00022989"/>
    </source>
</evidence>
<keyword evidence="3 11" id="KW-0894">Sodium channel</keyword>
<keyword evidence="10 11" id="KW-0407">Ion channel</keyword>
<evidence type="ECO:0000313" key="14">
    <source>
        <dbReference type="Proteomes" id="UP000594262"/>
    </source>
</evidence>
<dbReference type="GO" id="GO:0005886">
    <property type="term" value="C:plasma membrane"/>
    <property type="evidence" value="ECO:0007669"/>
    <property type="project" value="TreeGrafter"/>
</dbReference>
<keyword evidence="7 11" id="KW-0406">Ion transport</keyword>
<keyword evidence="6" id="KW-0915">Sodium</keyword>
<dbReference type="GeneID" id="136815374"/>
<feature type="transmembrane region" description="Helical" evidence="12">
    <location>
        <begin position="125"/>
        <end position="146"/>
    </location>
</feature>
<dbReference type="RefSeq" id="XP_066927913.1">
    <property type="nucleotide sequence ID" value="XM_067071812.1"/>
</dbReference>
<dbReference type="AlphaFoldDB" id="A0A7M5WLV2"/>
<dbReference type="EnsemblMetazoa" id="CLYHEMT010233.1">
    <property type="protein sequence ID" value="CLYHEMP010233.1"/>
    <property type="gene ID" value="CLYHEMG010233"/>
</dbReference>
<evidence type="ECO:0000256" key="9">
    <source>
        <dbReference type="ARBA" id="ARBA00023201"/>
    </source>
</evidence>
<accession>A0A7M5WLV2</accession>
<keyword evidence="9 11" id="KW-0739">Sodium transport</keyword>
<evidence type="ECO:0000256" key="12">
    <source>
        <dbReference type="SAM" id="Phobius"/>
    </source>
</evidence>
<dbReference type="Proteomes" id="UP000594262">
    <property type="component" value="Unplaced"/>
</dbReference>
<evidence type="ECO:0000256" key="1">
    <source>
        <dbReference type="ARBA" id="ARBA00004141"/>
    </source>
</evidence>
<organism evidence="13 14">
    <name type="scientific">Clytia hemisphaerica</name>
    <dbReference type="NCBI Taxonomy" id="252671"/>
    <lineage>
        <taxon>Eukaryota</taxon>
        <taxon>Metazoa</taxon>
        <taxon>Cnidaria</taxon>
        <taxon>Hydrozoa</taxon>
        <taxon>Hydroidolina</taxon>
        <taxon>Leptothecata</taxon>
        <taxon>Obeliida</taxon>
        <taxon>Clytiidae</taxon>
        <taxon>Clytia</taxon>
    </lineage>
</organism>
<dbReference type="GO" id="GO:0015280">
    <property type="term" value="F:ligand-gated sodium channel activity"/>
    <property type="evidence" value="ECO:0007669"/>
    <property type="project" value="TreeGrafter"/>
</dbReference>
<evidence type="ECO:0000256" key="3">
    <source>
        <dbReference type="ARBA" id="ARBA00022461"/>
    </source>
</evidence>
<evidence type="ECO:0000256" key="11">
    <source>
        <dbReference type="RuleBase" id="RU000679"/>
    </source>
</evidence>
<keyword evidence="4 11" id="KW-0812">Transmembrane</keyword>
<dbReference type="Gene3D" id="1.10.287.770">
    <property type="entry name" value="YojJ-like"/>
    <property type="match status" value="1"/>
</dbReference>
<evidence type="ECO:0000256" key="2">
    <source>
        <dbReference type="ARBA" id="ARBA00022448"/>
    </source>
</evidence>
<evidence type="ECO:0000256" key="4">
    <source>
        <dbReference type="ARBA" id="ARBA00022692"/>
    </source>
</evidence>